<feature type="compositionally biased region" description="Polar residues" evidence="1">
    <location>
        <begin position="78"/>
        <end position="100"/>
    </location>
</feature>
<protein>
    <recommendedName>
        <fullName evidence="4">DUF3761 domain-containing protein</fullName>
    </recommendedName>
</protein>
<dbReference type="STRING" id="1802301.A2664_02985"/>
<sequence>MATQDRKTRKWYQKKRYIIPIAFFGLIVLLGAFGDSSSQTRSVQDSTAAINSFNTAQVSQVAPSPSVPVKQIAPNQPEPSEQTPLSNDNYYTNSAGNTVHSPAYAPSIPAGATAQCRDGTYSFSQSRRGTCSHHGGVARWL</sequence>
<name>A0A1G2M3Y1_9BACT</name>
<reference evidence="2 3" key="1">
    <citation type="journal article" date="2016" name="Nat. Commun.">
        <title>Thousands of microbial genomes shed light on interconnected biogeochemical processes in an aquifer system.</title>
        <authorList>
            <person name="Anantharaman K."/>
            <person name="Brown C.T."/>
            <person name="Hug L.A."/>
            <person name="Sharon I."/>
            <person name="Castelle C.J."/>
            <person name="Probst A.J."/>
            <person name="Thomas B.C."/>
            <person name="Singh A."/>
            <person name="Wilkins M.J."/>
            <person name="Karaoz U."/>
            <person name="Brodie E.L."/>
            <person name="Williams K.H."/>
            <person name="Hubbard S.S."/>
            <person name="Banfield J.F."/>
        </authorList>
    </citation>
    <scope>NUCLEOTIDE SEQUENCE [LARGE SCALE GENOMIC DNA]</scope>
</reference>
<dbReference type="InterPro" id="IPR022236">
    <property type="entry name" value="DUF3761"/>
</dbReference>
<gene>
    <name evidence="2" type="ORF">A2664_02985</name>
</gene>
<evidence type="ECO:0000256" key="1">
    <source>
        <dbReference type="SAM" id="MobiDB-lite"/>
    </source>
</evidence>
<comment type="caution">
    <text evidence="2">The sequence shown here is derived from an EMBL/GenBank/DDBJ whole genome shotgun (WGS) entry which is preliminary data.</text>
</comment>
<dbReference type="Proteomes" id="UP000178873">
    <property type="component" value="Unassembled WGS sequence"/>
</dbReference>
<proteinExistence type="predicted"/>
<dbReference type="EMBL" id="MHRF01000004">
    <property type="protein sequence ID" value="OHA18578.1"/>
    <property type="molecule type" value="Genomic_DNA"/>
</dbReference>
<feature type="region of interest" description="Disordered" evidence="1">
    <location>
        <begin position="64"/>
        <end position="104"/>
    </location>
</feature>
<dbReference type="AlphaFoldDB" id="A0A1G2M3Y1"/>
<evidence type="ECO:0000313" key="2">
    <source>
        <dbReference type="EMBL" id="OHA18578.1"/>
    </source>
</evidence>
<evidence type="ECO:0008006" key="4">
    <source>
        <dbReference type="Google" id="ProtNLM"/>
    </source>
</evidence>
<evidence type="ECO:0000313" key="3">
    <source>
        <dbReference type="Proteomes" id="UP000178873"/>
    </source>
</evidence>
<accession>A0A1G2M3Y1</accession>
<dbReference type="Pfam" id="PF12587">
    <property type="entry name" value="DUF3761"/>
    <property type="match status" value="1"/>
</dbReference>
<organism evidence="2 3">
    <name type="scientific">Candidatus Taylorbacteria bacterium RIFCSPHIGHO2_01_FULL_46_22b</name>
    <dbReference type="NCBI Taxonomy" id="1802301"/>
    <lineage>
        <taxon>Bacteria</taxon>
        <taxon>Candidatus Tayloriibacteriota</taxon>
    </lineage>
</organism>